<name>A0A8D9HDR7_BRACM</name>
<keyword evidence="4 6" id="KW-1133">Transmembrane helix</keyword>
<proteinExistence type="inferred from homology"/>
<dbReference type="Gramene" id="A02p49360.2_BraZ1">
    <property type="protein sequence ID" value="A02p49360.2_BraZ1.CDS"/>
    <property type="gene ID" value="A02g49360.2_BraZ1"/>
</dbReference>
<comment type="subcellular location">
    <subcellularLocation>
        <location evidence="1">Membrane</location>
        <topology evidence="1">Multi-pass membrane protein</topology>
    </subcellularLocation>
</comment>
<evidence type="ECO:0000256" key="2">
    <source>
        <dbReference type="ARBA" id="ARBA00006840"/>
    </source>
</evidence>
<feature type="transmembrane region" description="Helical" evidence="6">
    <location>
        <begin position="6"/>
        <end position="32"/>
    </location>
</feature>
<reference evidence="7 8" key="1">
    <citation type="submission" date="2021-07" db="EMBL/GenBank/DDBJ databases">
        <authorList>
            <consortium name="Genoscope - CEA"/>
            <person name="William W."/>
        </authorList>
    </citation>
    <scope>NUCLEOTIDE SEQUENCE [LARGE SCALE GENOMIC DNA]</scope>
</reference>
<sequence>MPRLSNAAVITTNAILALIGLATLCFSVYLFIEGPSQCQRFIQNPLIVTATLLFFISSLGLIAALYDNYIIITLYLFFLFLSILLTLIFSIFIFLVTNSSAGKAFSDKGIGNVKTGDLQNWIGDHFLQGKNWEGIKRCMADSSICRFRPRDVDFDAKHLSHVKVLCKMFFFFCIQFGCCRPPVECGFEAKNATWWTVPATSTAEIKGDCKTWSNTQSELCYACESCKVGVYRGIRKRWRILLVFNILIILLVVLLYSCGCCVRKNNRVPWKRRFL</sequence>
<dbReference type="GO" id="GO:0009734">
    <property type="term" value="P:auxin-activated signaling pathway"/>
    <property type="evidence" value="ECO:0007669"/>
    <property type="project" value="InterPro"/>
</dbReference>
<feature type="transmembrane region" description="Helical" evidence="6">
    <location>
        <begin position="72"/>
        <end position="96"/>
    </location>
</feature>
<evidence type="ECO:0000256" key="1">
    <source>
        <dbReference type="ARBA" id="ARBA00004141"/>
    </source>
</evidence>
<evidence type="ECO:0000313" key="7">
    <source>
        <dbReference type="EMBL" id="CAG7895984.1"/>
    </source>
</evidence>
<evidence type="ECO:0000256" key="6">
    <source>
        <dbReference type="SAM" id="Phobius"/>
    </source>
</evidence>
<dbReference type="Proteomes" id="UP000694005">
    <property type="component" value="Chromosome A02"/>
</dbReference>
<protein>
    <submittedName>
        <fullName evidence="7">Uncharacterized protein</fullName>
    </submittedName>
</protein>
<comment type="similarity">
    <text evidence="2">Belongs to the tetraspanin (TM4SF) family.</text>
</comment>
<dbReference type="Pfam" id="PF00335">
    <property type="entry name" value="Tetraspanin"/>
    <property type="match status" value="1"/>
</dbReference>
<evidence type="ECO:0000256" key="5">
    <source>
        <dbReference type="ARBA" id="ARBA00023136"/>
    </source>
</evidence>
<evidence type="ECO:0000256" key="3">
    <source>
        <dbReference type="ARBA" id="ARBA00022692"/>
    </source>
</evidence>
<organism evidence="7 8">
    <name type="scientific">Brassica campestris</name>
    <name type="common">Field mustard</name>
    <dbReference type="NCBI Taxonomy" id="3711"/>
    <lineage>
        <taxon>Eukaryota</taxon>
        <taxon>Viridiplantae</taxon>
        <taxon>Streptophyta</taxon>
        <taxon>Embryophyta</taxon>
        <taxon>Tracheophyta</taxon>
        <taxon>Spermatophyta</taxon>
        <taxon>Magnoliopsida</taxon>
        <taxon>eudicotyledons</taxon>
        <taxon>Gunneridae</taxon>
        <taxon>Pentapetalae</taxon>
        <taxon>rosids</taxon>
        <taxon>malvids</taxon>
        <taxon>Brassicales</taxon>
        <taxon>Brassicaceae</taxon>
        <taxon>Brassiceae</taxon>
        <taxon>Brassica</taxon>
    </lineage>
</organism>
<dbReference type="AlphaFoldDB" id="A0A8D9HDR7"/>
<feature type="transmembrane region" description="Helical" evidence="6">
    <location>
        <begin position="44"/>
        <end position="66"/>
    </location>
</feature>
<keyword evidence="3 6" id="KW-0812">Transmembrane</keyword>
<dbReference type="GO" id="GO:0016020">
    <property type="term" value="C:membrane"/>
    <property type="evidence" value="ECO:0007669"/>
    <property type="project" value="UniProtKB-SubCell"/>
</dbReference>
<dbReference type="InterPro" id="IPR044991">
    <property type="entry name" value="TET_plant"/>
</dbReference>
<feature type="transmembrane region" description="Helical" evidence="6">
    <location>
        <begin position="240"/>
        <end position="257"/>
    </location>
</feature>
<evidence type="ECO:0000313" key="8">
    <source>
        <dbReference type="Proteomes" id="UP000694005"/>
    </source>
</evidence>
<keyword evidence="5 6" id="KW-0472">Membrane</keyword>
<dbReference type="InterPro" id="IPR018499">
    <property type="entry name" value="Tetraspanin/Peripherin"/>
</dbReference>
<accession>A0A8D9HDR7</accession>
<gene>
    <name evidence="7" type="ORF">BRAPAZ1V2_A02P49360.2</name>
</gene>
<dbReference type="PANTHER" id="PTHR32191">
    <property type="entry name" value="TETRASPANIN-8-RELATED"/>
    <property type="match status" value="1"/>
</dbReference>
<dbReference type="EMBL" id="LS974618">
    <property type="protein sequence ID" value="CAG7895984.1"/>
    <property type="molecule type" value="Genomic_DNA"/>
</dbReference>
<evidence type="ECO:0000256" key="4">
    <source>
        <dbReference type="ARBA" id="ARBA00022989"/>
    </source>
</evidence>